<protein>
    <submittedName>
        <fullName evidence="2">Uncharacterized protein</fullName>
    </submittedName>
</protein>
<organism evidence="2 3">
    <name type="scientific">Dulcicalothrix desertica PCC 7102</name>
    <dbReference type="NCBI Taxonomy" id="232991"/>
    <lineage>
        <taxon>Bacteria</taxon>
        <taxon>Bacillati</taxon>
        <taxon>Cyanobacteriota</taxon>
        <taxon>Cyanophyceae</taxon>
        <taxon>Nostocales</taxon>
        <taxon>Calotrichaceae</taxon>
        <taxon>Dulcicalothrix</taxon>
    </lineage>
</organism>
<feature type="region of interest" description="Disordered" evidence="1">
    <location>
        <begin position="190"/>
        <end position="215"/>
    </location>
</feature>
<dbReference type="OrthoDB" id="479859at2"/>
<proteinExistence type="predicted"/>
<evidence type="ECO:0000313" key="3">
    <source>
        <dbReference type="Proteomes" id="UP000271624"/>
    </source>
</evidence>
<dbReference type="EMBL" id="RSCL01000004">
    <property type="protein sequence ID" value="RUT07651.1"/>
    <property type="molecule type" value="Genomic_DNA"/>
</dbReference>
<accession>A0A433VNM5</accession>
<keyword evidence="3" id="KW-1185">Reference proteome</keyword>
<gene>
    <name evidence="2" type="ORF">DSM106972_019110</name>
</gene>
<dbReference type="Proteomes" id="UP000271624">
    <property type="component" value="Unassembled WGS sequence"/>
</dbReference>
<dbReference type="Pfam" id="PF19991">
    <property type="entry name" value="HMA_2"/>
    <property type="match status" value="1"/>
</dbReference>
<reference evidence="2" key="1">
    <citation type="submission" date="2018-12" db="EMBL/GenBank/DDBJ databases">
        <authorList>
            <person name="Will S."/>
            <person name="Neumann-Schaal M."/>
            <person name="Henke P."/>
        </authorList>
    </citation>
    <scope>NUCLEOTIDE SEQUENCE</scope>
    <source>
        <strain evidence="2">PCC 7102</strain>
    </source>
</reference>
<feature type="region of interest" description="Disordered" evidence="1">
    <location>
        <begin position="1"/>
        <end position="20"/>
    </location>
</feature>
<sequence>MTQTISSRELSNQRDDPPDGVSIKVQSDEFYQTIQKEAQAVQQGVAYLQVVHVTAERIRIRATESSTELLHTLVEELRKLKGIKQVTWNEETQNLVIAFDKEVLAQSQLLEILEKYGVRRLSEPDNKNKVDPFAAWKSVEFWKEQGIDLIPLLTGLAITSRLGVTGLASIPICMLTSDVTRRTISSFREALKAEPENKNEGKSTNRTSQPLVSKVDKTSTIERSLDDVVTNANVDYSIMHSIPGRIRFNVPRIGKDKAYARRLENMLNNESKATNVRLKTDAASIAISYQPASLDVSYWVNLIQLASESRNAVSTTQPVEQQIEKKIDNKNIVLSRPQTVEAEAVIKSINQSNNGMSQLSASDATLGATSNGVSSLIADLKPPFINVLIDVVAHYPIN</sequence>
<comment type="caution">
    <text evidence="2">The sequence shown here is derived from an EMBL/GenBank/DDBJ whole genome shotgun (WGS) entry which is preliminary data.</text>
</comment>
<reference evidence="2" key="2">
    <citation type="journal article" date="2019" name="Genome Biol. Evol.">
        <title>Day and night: Metabolic profiles and evolutionary relationships of six axenic non-marine cyanobacteria.</title>
        <authorList>
            <person name="Will S.E."/>
            <person name="Henke P."/>
            <person name="Boedeker C."/>
            <person name="Huang S."/>
            <person name="Brinkmann H."/>
            <person name="Rohde M."/>
            <person name="Jarek M."/>
            <person name="Friedl T."/>
            <person name="Seufert S."/>
            <person name="Schumacher M."/>
            <person name="Overmann J."/>
            <person name="Neumann-Schaal M."/>
            <person name="Petersen J."/>
        </authorList>
    </citation>
    <scope>NUCLEOTIDE SEQUENCE [LARGE SCALE GENOMIC DNA]</scope>
    <source>
        <strain evidence="2">PCC 7102</strain>
    </source>
</reference>
<feature type="compositionally biased region" description="Polar residues" evidence="1">
    <location>
        <begin position="1"/>
        <end position="10"/>
    </location>
</feature>
<evidence type="ECO:0000256" key="1">
    <source>
        <dbReference type="SAM" id="MobiDB-lite"/>
    </source>
</evidence>
<feature type="compositionally biased region" description="Basic and acidic residues" evidence="1">
    <location>
        <begin position="190"/>
        <end position="203"/>
    </location>
</feature>
<name>A0A433VNM5_9CYAN</name>
<dbReference type="AlphaFoldDB" id="A0A433VNM5"/>
<dbReference type="RefSeq" id="WP_127080534.1">
    <property type="nucleotide sequence ID" value="NZ_RSCL01000004.1"/>
</dbReference>
<evidence type="ECO:0000313" key="2">
    <source>
        <dbReference type="EMBL" id="RUT07651.1"/>
    </source>
</evidence>